<evidence type="ECO:0000313" key="2">
    <source>
        <dbReference type="EMBL" id="MQS51633.1"/>
    </source>
</evidence>
<dbReference type="RefSeq" id="WP_153381700.1">
    <property type="nucleotide sequence ID" value="NZ_VDFM01000001.1"/>
</dbReference>
<sequence>MNYRKVFSDYLTEQYERLDKNMFDAIVWIIVEHNDVPPSFTLARSKLDTREQNEIIRDITFPF</sequence>
<dbReference type="AlphaFoldDB" id="A0A5P0ZF14"/>
<dbReference type="EMBL" id="VDFN01000001">
    <property type="protein sequence ID" value="MQS44264.1"/>
    <property type="molecule type" value="Genomic_DNA"/>
</dbReference>
<dbReference type="OrthoDB" id="2317927at2"/>
<dbReference type="Proteomes" id="UP000436655">
    <property type="component" value="Unassembled WGS sequence"/>
</dbReference>
<evidence type="ECO:0000313" key="1">
    <source>
        <dbReference type="EMBL" id="MQS44264.1"/>
    </source>
</evidence>
<gene>
    <name evidence="2" type="ORF">FHL02_01220</name>
    <name evidence="1" type="ORF">FHL03_02050</name>
</gene>
<name>A0A5P0ZF14_9LACO</name>
<reference evidence="3 4" key="1">
    <citation type="journal article" date="2019" name="Syst. Appl. Microbiol.">
        <title>Polyphasic characterization of two novel Lactobacillus spp. isolated from blown salami packages: Description of Lactobacillus halodurans sp. nov. and Lactobacillus salsicarnum sp. nov.</title>
        <authorList>
            <person name="Schuster J.A."/>
            <person name="Klingl A."/>
            <person name="Vogel R.F."/>
            <person name="Ehrmann M.A."/>
        </authorList>
    </citation>
    <scope>NUCLEOTIDE SEQUENCE [LARGE SCALE GENOMIC DNA]</scope>
    <source>
        <strain evidence="1 4">TMW 1.2098</strain>
        <strain evidence="2 3">TMW 1.2118</strain>
    </source>
</reference>
<dbReference type="EMBL" id="VDFM01000001">
    <property type="protein sequence ID" value="MQS51633.1"/>
    <property type="molecule type" value="Genomic_DNA"/>
</dbReference>
<reference evidence="1" key="2">
    <citation type="submission" date="2019-05" db="EMBL/GenBank/DDBJ databases">
        <authorList>
            <person name="Schuster J.A."/>
            <person name="Ehrmann M.A."/>
        </authorList>
    </citation>
    <scope>NUCLEOTIDE SEQUENCE</scope>
    <source>
        <strain evidence="1">TMW 1.2098</strain>
    </source>
</reference>
<proteinExistence type="predicted"/>
<evidence type="ECO:0000313" key="3">
    <source>
        <dbReference type="Proteomes" id="UP000380386"/>
    </source>
</evidence>
<keyword evidence="4" id="KW-1185">Reference proteome</keyword>
<comment type="caution">
    <text evidence="2">The sequence shown here is derived from an EMBL/GenBank/DDBJ whole genome shotgun (WGS) entry which is preliminary data.</text>
</comment>
<accession>A0A5P0ZF14</accession>
<organism evidence="2 3">
    <name type="scientific">Companilactobacillus mishanensis</name>
    <dbReference type="NCBI Taxonomy" id="2486008"/>
    <lineage>
        <taxon>Bacteria</taxon>
        <taxon>Bacillati</taxon>
        <taxon>Bacillota</taxon>
        <taxon>Bacilli</taxon>
        <taxon>Lactobacillales</taxon>
        <taxon>Lactobacillaceae</taxon>
        <taxon>Companilactobacillus</taxon>
    </lineage>
</organism>
<protein>
    <submittedName>
        <fullName evidence="2">Uncharacterized protein</fullName>
    </submittedName>
</protein>
<dbReference type="Proteomes" id="UP000380386">
    <property type="component" value="Unassembled WGS sequence"/>
</dbReference>
<evidence type="ECO:0000313" key="4">
    <source>
        <dbReference type="Proteomes" id="UP000436655"/>
    </source>
</evidence>